<sequence length="76" mass="8553">MPVLLDVHLSDELLRGDIGENRSQKDSHPFNIIVGEEGKINYCILSVQAYIVSGDEGYLFLFQEAYGLRYIMSGVD</sequence>
<comment type="caution">
    <text evidence="1">The sequence shown here is derived from an EMBL/GenBank/DDBJ whole genome shotgun (WGS) entry which is preliminary data.</text>
</comment>
<dbReference type="EMBL" id="JAJJMB010015809">
    <property type="protein sequence ID" value="KAI3851838.1"/>
    <property type="molecule type" value="Genomic_DNA"/>
</dbReference>
<dbReference type="Proteomes" id="UP001202328">
    <property type="component" value="Unassembled WGS sequence"/>
</dbReference>
<keyword evidence="2" id="KW-1185">Reference proteome</keyword>
<evidence type="ECO:0000313" key="1">
    <source>
        <dbReference type="EMBL" id="KAI3851838.1"/>
    </source>
</evidence>
<protein>
    <submittedName>
        <fullName evidence="1">Uncharacterized protein</fullName>
    </submittedName>
</protein>
<gene>
    <name evidence="1" type="ORF">MKW98_019837</name>
</gene>
<evidence type="ECO:0000313" key="2">
    <source>
        <dbReference type="Proteomes" id="UP001202328"/>
    </source>
</evidence>
<dbReference type="AlphaFoldDB" id="A0AAD4X751"/>
<accession>A0AAD4X751</accession>
<proteinExistence type="predicted"/>
<reference evidence="1" key="1">
    <citation type="submission" date="2022-04" db="EMBL/GenBank/DDBJ databases">
        <title>A functionally conserved STORR gene fusion in Papaver species that diverged 16.8 million years ago.</title>
        <authorList>
            <person name="Catania T."/>
        </authorList>
    </citation>
    <scope>NUCLEOTIDE SEQUENCE</scope>
    <source>
        <strain evidence="1">S-188037</strain>
    </source>
</reference>
<name>A0AAD4X751_9MAGN</name>
<organism evidence="1 2">
    <name type="scientific">Papaver atlanticum</name>
    <dbReference type="NCBI Taxonomy" id="357466"/>
    <lineage>
        <taxon>Eukaryota</taxon>
        <taxon>Viridiplantae</taxon>
        <taxon>Streptophyta</taxon>
        <taxon>Embryophyta</taxon>
        <taxon>Tracheophyta</taxon>
        <taxon>Spermatophyta</taxon>
        <taxon>Magnoliopsida</taxon>
        <taxon>Ranunculales</taxon>
        <taxon>Papaveraceae</taxon>
        <taxon>Papaveroideae</taxon>
        <taxon>Papaver</taxon>
    </lineage>
</organism>